<proteinExistence type="predicted"/>
<organism evidence="2 3">
    <name type="scientific">Amycolatopsis bullii</name>
    <dbReference type="NCBI Taxonomy" id="941987"/>
    <lineage>
        <taxon>Bacteria</taxon>
        <taxon>Bacillati</taxon>
        <taxon>Actinomycetota</taxon>
        <taxon>Actinomycetes</taxon>
        <taxon>Pseudonocardiales</taxon>
        <taxon>Pseudonocardiaceae</taxon>
        <taxon>Amycolatopsis</taxon>
    </lineage>
</organism>
<accession>A0ABQ3K3X5</accession>
<dbReference type="Proteomes" id="UP000649955">
    <property type="component" value="Unassembled WGS sequence"/>
</dbReference>
<protein>
    <submittedName>
        <fullName evidence="2">Uncharacterized protein</fullName>
    </submittedName>
</protein>
<dbReference type="EMBL" id="BNAW01000002">
    <property type="protein sequence ID" value="GHF94104.1"/>
    <property type="molecule type" value="Genomic_DNA"/>
</dbReference>
<feature type="region of interest" description="Disordered" evidence="1">
    <location>
        <begin position="1"/>
        <end position="27"/>
    </location>
</feature>
<reference evidence="3" key="1">
    <citation type="journal article" date="2019" name="Int. J. Syst. Evol. Microbiol.">
        <title>The Global Catalogue of Microorganisms (GCM) 10K type strain sequencing project: providing services to taxonomists for standard genome sequencing and annotation.</title>
        <authorList>
            <consortium name="The Broad Institute Genomics Platform"/>
            <consortium name="The Broad Institute Genome Sequencing Center for Infectious Disease"/>
            <person name="Wu L."/>
            <person name="Ma J."/>
        </authorList>
    </citation>
    <scope>NUCLEOTIDE SEQUENCE [LARGE SCALE GENOMIC DNA]</scope>
    <source>
        <strain evidence="3">CGMCC 4.7680</strain>
    </source>
</reference>
<name>A0ABQ3K3X5_9PSEU</name>
<evidence type="ECO:0000256" key="1">
    <source>
        <dbReference type="SAM" id="MobiDB-lite"/>
    </source>
</evidence>
<evidence type="ECO:0000313" key="2">
    <source>
        <dbReference type="EMBL" id="GHF94104.1"/>
    </source>
</evidence>
<gene>
    <name evidence="2" type="ORF">GCM10017567_05720</name>
</gene>
<keyword evidence="3" id="KW-1185">Reference proteome</keyword>
<comment type="caution">
    <text evidence="2">The sequence shown here is derived from an EMBL/GenBank/DDBJ whole genome shotgun (WGS) entry which is preliminary data.</text>
</comment>
<sequence>MPVFGSATARLSAPEADGLPGHPRDAAHSRRRVCIDADRSPSHAGVDRLYLDNPFGLDEFTGFEALGKRCCQCCGPN</sequence>
<evidence type="ECO:0000313" key="3">
    <source>
        <dbReference type="Proteomes" id="UP000649955"/>
    </source>
</evidence>